<dbReference type="Proteomes" id="UP000637643">
    <property type="component" value="Unassembled WGS sequence"/>
</dbReference>
<dbReference type="PROSITE" id="PS51257">
    <property type="entry name" value="PROKAR_LIPOPROTEIN"/>
    <property type="match status" value="1"/>
</dbReference>
<reference evidence="2" key="1">
    <citation type="journal article" date="2014" name="Int. J. Syst. Evol. Microbiol.">
        <title>Complete genome sequence of Corynebacterium casei LMG S-19264T (=DSM 44701T), isolated from a smear-ripened cheese.</title>
        <authorList>
            <consortium name="US DOE Joint Genome Institute (JGI-PGF)"/>
            <person name="Walter F."/>
            <person name="Albersmeier A."/>
            <person name="Kalinowski J."/>
            <person name="Ruckert C."/>
        </authorList>
    </citation>
    <scope>NUCLEOTIDE SEQUENCE</scope>
    <source>
        <strain evidence="2">CGMCC 1.16134</strain>
    </source>
</reference>
<evidence type="ECO:0008006" key="4">
    <source>
        <dbReference type="Google" id="ProtNLM"/>
    </source>
</evidence>
<dbReference type="RefSeq" id="WP_189022181.1">
    <property type="nucleotide sequence ID" value="NZ_BMKR01000002.1"/>
</dbReference>
<keyword evidence="3" id="KW-1185">Reference proteome</keyword>
<evidence type="ECO:0000256" key="1">
    <source>
        <dbReference type="SAM" id="SignalP"/>
    </source>
</evidence>
<name>A0A917BZ31_9BACL</name>
<dbReference type="AlphaFoldDB" id="A0A917BZ31"/>
<keyword evidence="1" id="KW-0732">Signal</keyword>
<evidence type="ECO:0000313" key="3">
    <source>
        <dbReference type="Proteomes" id="UP000637643"/>
    </source>
</evidence>
<protein>
    <recommendedName>
        <fullName evidence="4">DUF4878 domain-containing protein</fullName>
    </recommendedName>
</protein>
<accession>A0A917BZ31</accession>
<evidence type="ECO:0000313" key="2">
    <source>
        <dbReference type="EMBL" id="GGF64464.1"/>
    </source>
</evidence>
<gene>
    <name evidence="2" type="ORF">GCM10010912_06850</name>
</gene>
<feature type="signal peptide" evidence="1">
    <location>
        <begin position="1"/>
        <end position="20"/>
    </location>
</feature>
<comment type="caution">
    <text evidence="2">The sequence shown here is derived from an EMBL/GenBank/DDBJ whole genome shotgun (WGS) entry which is preliminary data.</text>
</comment>
<organism evidence="2 3">
    <name type="scientific">Paenibacillus albidus</name>
    <dbReference type="NCBI Taxonomy" id="2041023"/>
    <lineage>
        <taxon>Bacteria</taxon>
        <taxon>Bacillati</taxon>
        <taxon>Bacillota</taxon>
        <taxon>Bacilli</taxon>
        <taxon>Bacillales</taxon>
        <taxon>Paenibacillaceae</taxon>
        <taxon>Paenibacillus</taxon>
    </lineage>
</organism>
<sequence>MNCRTAGLLVAAMLYGTVAAGCSQDQVQKEAGKYTMQAYEDGVLRAQSQGKGLNGRFLTEMRQAFAEEQLKLTHERFTEDGRGTISYQYLINSKPSQTITLHVFSSPHDLTVKIPNWYGSEPVAETTTTKTEIYNKDTTSLVYTSMGKEKGKYSDKVKALFEGLLQRLGVKEEQTE</sequence>
<feature type="chain" id="PRO_5039731447" description="DUF4878 domain-containing protein" evidence="1">
    <location>
        <begin position="21"/>
        <end position="176"/>
    </location>
</feature>
<dbReference type="EMBL" id="BMKR01000002">
    <property type="protein sequence ID" value="GGF64464.1"/>
    <property type="molecule type" value="Genomic_DNA"/>
</dbReference>
<proteinExistence type="predicted"/>
<reference evidence="2" key="2">
    <citation type="submission" date="2020-09" db="EMBL/GenBank/DDBJ databases">
        <authorList>
            <person name="Sun Q."/>
            <person name="Zhou Y."/>
        </authorList>
    </citation>
    <scope>NUCLEOTIDE SEQUENCE</scope>
    <source>
        <strain evidence="2">CGMCC 1.16134</strain>
    </source>
</reference>